<proteinExistence type="predicted"/>
<reference evidence="1 2" key="1">
    <citation type="submission" date="2018-05" db="EMBL/GenBank/DDBJ databases">
        <title>Evolution of GPA BGCs.</title>
        <authorList>
            <person name="Waglechner N."/>
            <person name="Wright G.D."/>
        </authorList>
    </citation>
    <scope>NUCLEOTIDE SEQUENCE [LARGE SCALE GENOMIC DNA]</scope>
    <source>
        <strain evidence="1 2">A82846</strain>
    </source>
</reference>
<dbReference type="Proteomes" id="UP000287547">
    <property type="component" value="Unassembled WGS sequence"/>
</dbReference>
<dbReference type="EMBL" id="QHKI01000111">
    <property type="protein sequence ID" value="RSM61916.1"/>
    <property type="molecule type" value="Genomic_DNA"/>
</dbReference>
<evidence type="ECO:0000313" key="2">
    <source>
        <dbReference type="Proteomes" id="UP000287547"/>
    </source>
</evidence>
<comment type="caution">
    <text evidence="1">The sequence shown here is derived from an EMBL/GenBank/DDBJ whole genome shotgun (WGS) entry which is preliminary data.</text>
</comment>
<name>A0A428Y2Y6_KIBAR</name>
<accession>A0A428Y2Y6</accession>
<protein>
    <submittedName>
        <fullName evidence="1">Uncharacterized protein</fullName>
    </submittedName>
</protein>
<gene>
    <name evidence="1" type="ORF">DMH04_53445</name>
</gene>
<organism evidence="1 2">
    <name type="scientific">Kibdelosporangium aridum</name>
    <dbReference type="NCBI Taxonomy" id="2030"/>
    <lineage>
        <taxon>Bacteria</taxon>
        <taxon>Bacillati</taxon>
        <taxon>Actinomycetota</taxon>
        <taxon>Actinomycetes</taxon>
        <taxon>Pseudonocardiales</taxon>
        <taxon>Pseudonocardiaceae</taxon>
        <taxon>Kibdelosporangium</taxon>
    </lineage>
</organism>
<sequence length="93" mass="10320">MHNGNSPVAACGRAGDLWDAVHLEFQRKRFTDLNGHAQNHGLLAGNVVSERTREPHRLELSVVEPTESIDYADKRGPDFDKALAVVDQTVESR</sequence>
<evidence type="ECO:0000313" key="1">
    <source>
        <dbReference type="EMBL" id="RSM61916.1"/>
    </source>
</evidence>
<dbReference type="AlphaFoldDB" id="A0A428Y2Y6"/>